<comment type="caution">
    <text evidence="1">The sequence shown here is derived from an EMBL/GenBank/DDBJ whole genome shotgun (WGS) entry which is preliminary data.</text>
</comment>
<gene>
    <name evidence="1" type="ORF">CK500_15170</name>
</gene>
<keyword evidence="2" id="KW-1185">Reference proteome</keyword>
<proteinExistence type="predicted"/>
<dbReference type="EMBL" id="NSKC01000011">
    <property type="protein sequence ID" value="PAU80864.1"/>
    <property type="molecule type" value="Genomic_DNA"/>
</dbReference>
<protein>
    <submittedName>
        <fullName evidence="1">Uncharacterized protein</fullName>
    </submittedName>
</protein>
<reference evidence="1 2" key="1">
    <citation type="submission" date="2017-08" db="EMBL/GenBank/DDBJ databases">
        <title>The strain WRN001 was isolated from Binhai saline alkaline soil, Tianjin, China.</title>
        <authorList>
            <person name="Liu D."/>
            <person name="Zhang G."/>
        </authorList>
    </citation>
    <scope>NUCLEOTIDE SEQUENCE [LARGE SCALE GENOMIC DNA]</scope>
    <source>
        <strain evidence="1 2">WN019</strain>
    </source>
</reference>
<evidence type="ECO:0000313" key="2">
    <source>
        <dbReference type="Proteomes" id="UP000218083"/>
    </source>
</evidence>
<accession>A0A2A2F812</accession>
<organism evidence="1 2">
    <name type="scientific">Halorubrum salipaludis</name>
    <dbReference type="NCBI Taxonomy" id="2032630"/>
    <lineage>
        <taxon>Archaea</taxon>
        <taxon>Methanobacteriati</taxon>
        <taxon>Methanobacteriota</taxon>
        <taxon>Stenosarchaea group</taxon>
        <taxon>Halobacteria</taxon>
        <taxon>Halobacteriales</taxon>
        <taxon>Haloferacaceae</taxon>
        <taxon>Halorubrum</taxon>
    </lineage>
</organism>
<sequence length="63" mass="6828">MEGHGEGFLRFTVEFPDVPEFDLGPDRFATEQSEASIVEMADGWGTPILSAGVQSVEDGELVQ</sequence>
<name>A0A2A2F812_9EURY</name>
<dbReference type="AlphaFoldDB" id="A0A2A2F812"/>
<dbReference type="Proteomes" id="UP000218083">
    <property type="component" value="Unassembled WGS sequence"/>
</dbReference>
<evidence type="ECO:0000313" key="1">
    <source>
        <dbReference type="EMBL" id="PAU80864.1"/>
    </source>
</evidence>